<evidence type="ECO:0000313" key="1">
    <source>
        <dbReference type="EMBL" id="HBJ08800.1"/>
    </source>
</evidence>
<comment type="caution">
    <text evidence="1">The sequence shown here is derived from an EMBL/GenBank/DDBJ whole genome shotgun (WGS) entry which is preliminary data.</text>
</comment>
<evidence type="ECO:0000313" key="2">
    <source>
        <dbReference type="Proteomes" id="UP000262954"/>
    </source>
</evidence>
<sequence length="220" mass="25722">MTDIKGIIDNNSEAIKNAVSEKLSHLTSGTEDYITAWKALQDEAAEVVVDILKPLLPNCEFYIPKGKSTYPDIKITAPNGDLYAIDVKCNEASKDPWFDMARLDTIYKERINKYVYEWELIIKYDSEDNGKFLKAYFLKFREVVGMRPDCKGIKYRPYDGKVRPKTWSDFDNEIVYWKTDDDFHKGIDISLIYRWKENIKSTLVPKLTDEQKKEFKALFD</sequence>
<dbReference type="EMBL" id="DNWC01000094">
    <property type="protein sequence ID" value="HBJ08800.1"/>
    <property type="molecule type" value="Genomic_DNA"/>
</dbReference>
<dbReference type="Proteomes" id="UP000262954">
    <property type="component" value="Unassembled WGS sequence"/>
</dbReference>
<accession>A0A354M2R1</accession>
<organism evidence="1 2">
    <name type="scientific">Coprobacter fastidiosus</name>
    <dbReference type="NCBI Taxonomy" id="1099853"/>
    <lineage>
        <taxon>Bacteria</taxon>
        <taxon>Pseudomonadati</taxon>
        <taxon>Bacteroidota</taxon>
        <taxon>Bacteroidia</taxon>
        <taxon>Bacteroidales</taxon>
        <taxon>Barnesiellaceae</taxon>
        <taxon>Coprobacter</taxon>
    </lineage>
</organism>
<evidence type="ECO:0008006" key="3">
    <source>
        <dbReference type="Google" id="ProtNLM"/>
    </source>
</evidence>
<gene>
    <name evidence="1" type="ORF">DDY73_07310</name>
</gene>
<dbReference type="AlphaFoldDB" id="A0A354M2R1"/>
<proteinExistence type="predicted"/>
<reference evidence="1 2" key="1">
    <citation type="journal article" date="2018" name="Nat. Biotechnol.">
        <title>A standardized bacterial taxonomy based on genome phylogeny substantially revises the tree of life.</title>
        <authorList>
            <person name="Parks D.H."/>
            <person name="Chuvochina M."/>
            <person name="Waite D.W."/>
            <person name="Rinke C."/>
            <person name="Skarshewski A."/>
            <person name="Chaumeil P.A."/>
            <person name="Hugenholtz P."/>
        </authorList>
    </citation>
    <scope>NUCLEOTIDE SEQUENCE [LARGE SCALE GENOMIC DNA]</scope>
    <source>
        <strain evidence="1">UBA11482</strain>
    </source>
</reference>
<name>A0A354M2R1_9BACT</name>
<protein>
    <recommendedName>
        <fullName evidence="3">Restriction endonuclease</fullName>
    </recommendedName>
</protein>